<evidence type="ECO:0000256" key="4">
    <source>
        <dbReference type="ARBA" id="ARBA00022692"/>
    </source>
</evidence>
<feature type="transmembrane region" description="Helical" evidence="10">
    <location>
        <begin position="185"/>
        <end position="206"/>
    </location>
</feature>
<evidence type="ECO:0000256" key="11">
    <source>
        <dbReference type="SAM" id="MobiDB-lite"/>
    </source>
</evidence>
<dbReference type="Proteomes" id="UP000011976">
    <property type="component" value="Unassembled WGS sequence"/>
</dbReference>
<evidence type="ECO:0000313" key="13">
    <source>
        <dbReference type="Proteomes" id="UP000011976"/>
    </source>
</evidence>
<name>M9MDS9_PSEA3</name>
<keyword evidence="4 10" id="KW-0812">Transmembrane</keyword>
<dbReference type="PANTHER" id="PTHR13117:SF5">
    <property type="entry name" value="PROTEIN RFT1 HOMOLOG"/>
    <property type="match status" value="1"/>
</dbReference>
<reference evidence="13" key="1">
    <citation type="journal article" date="2013" name="Genome Announc.">
        <title>Genome sequence of the basidiomycetous yeast Pseudozyma antarctica T-34, a producer of the glycolipid biosurfactants mannosylerythritol lipids.</title>
        <authorList>
            <person name="Morita T."/>
            <person name="Koike H."/>
            <person name="Koyama Y."/>
            <person name="Hagiwara H."/>
            <person name="Ito E."/>
            <person name="Fukuoka T."/>
            <person name="Imura T."/>
            <person name="Machida M."/>
            <person name="Kitamoto D."/>
        </authorList>
    </citation>
    <scope>NUCLEOTIDE SEQUENCE [LARGE SCALE GENOMIC DNA]</scope>
    <source>
        <strain evidence="13">T-34</strain>
    </source>
</reference>
<feature type="transmembrane region" description="Helical" evidence="10">
    <location>
        <begin position="391"/>
        <end position="413"/>
    </location>
</feature>
<evidence type="ECO:0000256" key="7">
    <source>
        <dbReference type="ARBA" id="ARBA00023136"/>
    </source>
</evidence>
<evidence type="ECO:0000256" key="2">
    <source>
        <dbReference type="ARBA" id="ARBA00004922"/>
    </source>
</evidence>
<comment type="similarity">
    <text evidence="3 10">Belongs to the RFT1 family.</text>
</comment>
<feature type="transmembrane region" description="Helical" evidence="10">
    <location>
        <begin position="502"/>
        <end position="523"/>
    </location>
</feature>
<dbReference type="EMBL" id="DF196778">
    <property type="protein sequence ID" value="GAC74693.1"/>
    <property type="molecule type" value="Genomic_DNA"/>
</dbReference>
<dbReference type="GO" id="GO:0005789">
    <property type="term" value="C:endoplasmic reticulum membrane"/>
    <property type="evidence" value="ECO:0007669"/>
    <property type="project" value="UniProtKB-SubCell"/>
</dbReference>
<evidence type="ECO:0000256" key="10">
    <source>
        <dbReference type="RuleBase" id="RU365067"/>
    </source>
</evidence>
<evidence type="ECO:0000256" key="1">
    <source>
        <dbReference type="ARBA" id="ARBA00004477"/>
    </source>
</evidence>
<dbReference type="GO" id="GO:0034203">
    <property type="term" value="P:glycolipid translocation"/>
    <property type="evidence" value="ECO:0007669"/>
    <property type="project" value="TreeGrafter"/>
</dbReference>
<keyword evidence="5 10" id="KW-0256">Endoplasmic reticulum</keyword>
<dbReference type="PANTHER" id="PTHR13117">
    <property type="entry name" value="ENDOPLASMIC RETICULUM MULTISPAN TRANSMEMBRANE PROTEIN-RELATED"/>
    <property type="match status" value="1"/>
</dbReference>
<evidence type="ECO:0000256" key="3">
    <source>
        <dbReference type="ARBA" id="ARBA00010288"/>
    </source>
</evidence>
<comment type="subcellular location">
    <subcellularLocation>
        <location evidence="1 10">Endoplasmic reticulum membrane</location>
        <topology evidence="1 10">Multi-pass membrane protein</topology>
    </subcellularLocation>
</comment>
<feature type="transmembrane region" description="Helical" evidence="10">
    <location>
        <begin position="55"/>
        <end position="75"/>
    </location>
</feature>
<dbReference type="GO" id="GO:0006488">
    <property type="term" value="P:dolichol-linked oligosaccharide biosynthetic process"/>
    <property type="evidence" value="ECO:0007669"/>
    <property type="project" value="InterPro"/>
</dbReference>
<feature type="transmembrane region" description="Helical" evidence="10">
    <location>
        <begin position="425"/>
        <end position="447"/>
    </location>
</feature>
<feature type="transmembrane region" description="Helical" evidence="10">
    <location>
        <begin position="147"/>
        <end position="164"/>
    </location>
</feature>
<dbReference type="AlphaFoldDB" id="M9MDS9"/>
<feature type="transmembrane region" description="Helical" evidence="10">
    <location>
        <begin position="459"/>
        <end position="482"/>
    </location>
</feature>
<sequence length="660" mass="70108">MSSASTMTDGKPDAVNGKRPQPTAASASTLILLQISARALTFVLNQLLVRLVAPGIFGLANIQLELLLSTILFLSRDAIRTILIRNDRTRHASSVAASGAGPRSGTTNATHNVALLTIPIGFALTAIACGAYTAFISPKSIHAVPTFHASIALYALGALSELVYEPLLIRAVRLGQPSLRVKAEGAAVFVKVLTTIVTILCLPRWLTAPSTIKHVLADEKAVALLAFGIGQASFGMTMLAVHLSYFVTSYSVRQTLDLYIPRPDRVTRSDPRTGVASTETAWLDRATVSLCMAMAQQGVLKHLLTEADKFAVARYATLEDQGGYALASNYGSLVARILFQPVEETARIVFSSELVALDDESGASRPAPTGILRKAVEKAASMLAALFRLHLLLACIMITFGGPLSTAFLYIMAGPQWTLGTSAPAILAAYTWYLPIMGINGIAEGFVQSVASRKQVKSYNRILLIASVGFVMVLASINYAVASRPTGNLGQAPGVSSFLAKTGLVWANAISLSVRAGWCWAFLIKYFGLAESVTGQKSKHDSTGSQAAIQHRVRPSAALPSRPAMVVFASVAGVLRVLVPKLMPTAAELQQSSNANEEASRAGRLQAIRLLLPTVGLAGACLGAVLTSIFVFERAALLETLRSLGRRDASQSHADTRKSQ</sequence>
<evidence type="ECO:0000256" key="8">
    <source>
        <dbReference type="ARBA" id="ARBA00044793"/>
    </source>
</evidence>
<keyword evidence="7 10" id="KW-0472">Membrane</keyword>
<dbReference type="Pfam" id="PF04506">
    <property type="entry name" value="Rft-1"/>
    <property type="match status" value="1"/>
</dbReference>
<gene>
    <name evidence="12" type="ORF">PANT_12d00093</name>
</gene>
<organism evidence="12 13">
    <name type="scientific">Pseudozyma antarctica (strain T-34)</name>
    <name type="common">Yeast</name>
    <name type="synonym">Candida antarctica</name>
    <dbReference type="NCBI Taxonomy" id="1151754"/>
    <lineage>
        <taxon>Eukaryota</taxon>
        <taxon>Fungi</taxon>
        <taxon>Dikarya</taxon>
        <taxon>Basidiomycota</taxon>
        <taxon>Ustilaginomycotina</taxon>
        <taxon>Ustilaginomycetes</taxon>
        <taxon>Ustilaginales</taxon>
        <taxon>Ustilaginaceae</taxon>
        <taxon>Moesziomyces</taxon>
    </lineage>
</organism>
<comment type="pathway">
    <text evidence="2">Protein modification; protein glycosylation.</text>
</comment>
<feature type="transmembrane region" description="Helical" evidence="10">
    <location>
        <begin position="221"/>
        <end position="247"/>
    </location>
</feature>
<keyword evidence="6 10" id="KW-1133">Transmembrane helix</keyword>
<proteinExistence type="inferred from homology"/>
<feature type="transmembrane region" description="Helical" evidence="10">
    <location>
        <begin position="610"/>
        <end position="632"/>
    </location>
</feature>
<accession>M9MDS9</accession>
<evidence type="ECO:0000256" key="9">
    <source>
        <dbReference type="ARBA" id="ARBA00045912"/>
    </source>
</evidence>
<dbReference type="InterPro" id="IPR007594">
    <property type="entry name" value="RFT1"/>
</dbReference>
<feature type="region of interest" description="Disordered" evidence="11">
    <location>
        <begin position="1"/>
        <end position="22"/>
    </location>
</feature>
<feature type="transmembrane region" description="Helical" evidence="10">
    <location>
        <begin position="113"/>
        <end position="135"/>
    </location>
</feature>
<evidence type="ECO:0000256" key="5">
    <source>
        <dbReference type="ARBA" id="ARBA00022824"/>
    </source>
</evidence>
<evidence type="ECO:0000256" key="6">
    <source>
        <dbReference type="ARBA" id="ARBA00022989"/>
    </source>
</evidence>
<dbReference type="OrthoDB" id="9979195at2759"/>
<evidence type="ECO:0000313" key="12">
    <source>
        <dbReference type="EMBL" id="GAC74693.1"/>
    </source>
</evidence>
<protein>
    <recommendedName>
        <fullName evidence="8 10">Man(5)GlcNAc(2)-PP-dolichol translocation protein RFT1</fullName>
    </recommendedName>
</protein>
<keyword evidence="10" id="KW-0813">Transport</keyword>
<dbReference type="STRING" id="1151754.M9MDS9"/>
<comment type="function">
    <text evidence="9 10">Intramembrane glycolipid transporter that operates in the biosynthetic pathway of dolichol-linked oligosaccharides, the glycan precursors employed in protein asparagine (N)-glycosylation. The sequential addition of sugars to dolichol pyrophosphate produces dolichol-linked oligosaccharides containing fourteen sugars, including two GlcNAcs, nine mannoses and three glucoses. Once assembled, the oligosaccharide is transferred from the lipid to nascent proteins by oligosaccharyltransferases. The assembly of dolichol-linked oligosaccharides begins on the cytosolic side of the endoplasmic reticulum membrane and finishes in its lumen. RFT1 could mediate the translocation of the cytosolically oriented intermediate DolPP-GlcNAc2Man5, produced by ALG11, into the ER lumen where dolichol-linked oligosaccharides assembly continues. However, the intramembrane lipid transporter activity could not be confirmed in vitro.</text>
</comment>